<dbReference type="PROSITE" id="PS51192">
    <property type="entry name" value="HELICASE_ATP_BIND_1"/>
    <property type="match status" value="1"/>
</dbReference>
<proteinExistence type="inferred from homology"/>
<dbReference type="GO" id="GO:0005829">
    <property type="term" value="C:cytosol"/>
    <property type="evidence" value="ECO:0007669"/>
    <property type="project" value="TreeGrafter"/>
</dbReference>
<dbReference type="SMART" id="SM00490">
    <property type="entry name" value="HELICc"/>
    <property type="match status" value="1"/>
</dbReference>
<comment type="caution">
    <text evidence="8">The sequence shown here is derived from an EMBL/GenBank/DDBJ whole genome shotgun (WGS) entry which is preliminary data.</text>
</comment>
<evidence type="ECO:0000256" key="5">
    <source>
        <dbReference type="ARBA" id="ARBA00038437"/>
    </source>
</evidence>
<sequence length="450" mass="51178">MPKIPKNQLRTSNKTLISNILEKFEITTLNPMQRETHKAIRSENDIVLLSPTGTGKTLAFILPLLERLDPNLNEIQILILVPSRELAQQIEQVTRKMGSGYKVNAVYGGRSGQQDKLDLKQRPAVLIGSPGRIADRLRRDDFTLQHINTLIIDEYDKSLEIGFDNEMEEIIQALPKVQQRILTSATSDVGIPEFLGLDNPIFINYIKENHSKLVVKTISSTDKDKLETLKKTLTFIGPHPGIVFCNFKDSLERISEFLNQNDFTHECYHGSMEQIDRERALVKFRNGTTQLLLATDLAALGLDIPDLKFIVHYHLPMREKEFTHRNGRTARMNNDGMAYVLHWEGEELPEFIQEVDPEILKAEELPQPKYPKGVKRRTLYITGGRRDKISKGDIAGLFIKKGGIQPEQLGVIEVKQNCAYVGIDAKVVNRVIEKLNNTKLKTKKVRISLI</sequence>
<feature type="domain" description="Helicase ATP-binding" evidence="6">
    <location>
        <begin position="37"/>
        <end position="205"/>
    </location>
</feature>
<evidence type="ECO:0000259" key="7">
    <source>
        <dbReference type="PROSITE" id="PS51194"/>
    </source>
</evidence>
<dbReference type="CDD" id="cd18787">
    <property type="entry name" value="SF2_C_DEAD"/>
    <property type="match status" value="1"/>
</dbReference>
<dbReference type="InterPro" id="IPR001650">
    <property type="entry name" value="Helicase_C-like"/>
</dbReference>
<dbReference type="InterPro" id="IPR005580">
    <property type="entry name" value="DbpA/CsdA_RNA-bd_dom"/>
</dbReference>
<evidence type="ECO:0000313" key="8">
    <source>
        <dbReference type="EMBL" id="PVX51817.1"/>
    </source>
</evidence>
<dbReference type="CDD" id="cd00268">
    <property type="entry name" value="DEADc"/>
    <property type="match status" value="1"/>
</dbReference>
<dbReference type="PROSITE" id="PS51194">
    <property type="entry name" value="HELICASE_CTER"/>
    <property type="match status" value="1"/>
</dbReference>
<gene>
    <name evidence="8" type="ORF">C7377_0103</name>
</gene>
<dbReference type="InterPro" id="IPR011545">
    <property type="entry name" value="DEAD/DEAH_box_helicase_dom"/>
</dbReference>
<dbReference type="InterPro" id="IPR014001">
    <property type="entry name" value="Helicase_ATP-bd"/>
</dbReference>
<dbReference type="InterPro" id="IPR027417">
    <property type="entry name" value="P-loop_NTPase"/>
</dbReference>
<dbReference type="GO" id="GO:0003676">
    <property type="term" value="F:nucleic acid binding"/>
    <property type="evidence" value="ECO:0007669"/>
    <property type="project" value="InterPro"/>
</dbReference>
<dbReference type="Pfam" id="PF03880">
    <property type="entry name" value="DbpA"/>
    <property type="match status" value="1"/>
</dbReference>
<keyword evidence="1" id="KW-0547">Nucleotide-binding</keyword>
<dbReference type="EMBL" id="QENZ01000003">
    <property type="protein sequence ID" value="PVX51817.1"/>
    <property type="molecule type" value="Genomic_DNA"/>
</dbReference>
<keyword evidence="4" id="KW-0067">ATP-binding</keyword>
<dbReference type="InterPro" id="IPR050079">
    <property type="entry name" value="DEAD_box_RNA_helicase"/>
</dbReference>
<dbReference type="GO" id="GO:0016787">
    <property type="term" value="F:hydrolase activity"/>
    <property type="evidence" value="ECO:0007669"/>
    <property type="project" value="UniProtKB-KW"/>
</dbReference>
<dbReference type="GO" id="GO:0005524">
    <property type="term" value="F:ATP binding"/>
    <property type="evidence" value="ECO:0007669"/>
    <property type="project" value="UniProtKB-KW"/>
</dbReference>
<dbReference type="InterPro" id="IPR012677">
    <property type="entry name" value="Nucleotide-bd_a/b_plait_sf"/>
</dbReference>
<keyword evidence="9" id="KW-1185">Reference proteome</keyword>
<dbReference type="Proteomes" id="UP000251835">
    <property type="component" value="Unassembled WGS sequence"/>
</dbReference>
<dbReference type="InterPro" id="IPR044742">
    <property type="entry name" value="DEAD/DEAH_RhlB"/>
</dbReference>
<evidence type="ECO:0000259" key="6">
    <source>
        <dbReference type="PROSITE" id="PS51192"/>
    </source>
</evidence>
<reference evidence="8 9" key="1">
    <citation type="submission" date="2018-05" db="EMBL/GenBank/DDBJ databases">
        <title>Genomic Encyclopedia of Type Strains, Phase IV (KMG-IV): sequencing the most valuable type-strain genomes for metagenomic binning, comparative biology and taxonomic classification.</title>
        <authorList>
            <person name="Goeker M."/>
        </authorList>
    </citation>
    <scope>NUCLEOTIDE SEQUENCE [LARGE SCALE GENOMIC DNA]</scope>
    <source>
        <strain evidence="8 9">DSM 28579</strain>
    </source>
</reference>
<dbReference type="Pfam" id="PF00270">
    <property type="entry name" value="DEAD"/>
    <property type="match status" value="1"/>
</dbReference>
<keyword evidence="2" id="KW-0378">Hydrolase</keyword>
<dbReference type="SUPFAM" id="SSF52540">
    <property type="entry name" value="P-loop containing nucleoside triphosphate hydrolases"/>
    <property type="match status" value="1"/>
</dbReference>
<organism evidence="8 9">
    <name type="scientific">Balneicella halophila</name>
    <dbReference type="NCBI Taxonomy" id="1537566"/>
    <lineage>
        <taxon>Bacteria</taxon>
        <taxon>Pseudomonadati</taxon>
        <taxon>Bacteroidota</taxon>
        <taxon>Bacteroidia</taxon>
        <taxon>Bacteroidales</taxon>
        <taxon>Balneicellaceae</taxon>
        <taxon>Balneicella</taxon>
    </lineage>
</organism>
<dbReference type="Gene3D" id="3.40.50.300">
    <property type="entry name" value="P-loop containing nucleotide triphosphate hydrolases"/>
    <property type="match status" value="2"/>
</dbReference>
<dbReference type="Gene3D" id="3.30.70.330">
    <property type="match status" value="1"/>
</dbReference>
<dbReference type="SMART" id="SM00487">
    <property type="entry name" value="DEXDc"/>
    <property type="match status" value="1"/>
</dbReference>
<dbReference type="OrthoDB" id="9785240at2"/>
<dbReference type="RefSeq" id="WP_116495393.1">
    <property type="nucleotide sequence ID" value="NZ_QENZ01000003.1"/>
</dbReference>
<accession>A0A7L4URF6</accession>
<evidence type="ECO:0000256" key="4">
    <source>
        <dbReference type="ARBA" id="ARBA00022840"/>
    </source>
</evidence>
<dbReference type="AlphaFoldDB" id="A0A7L4URF6"/>
<evidence type="ECO:0000256" key="3">
    <source>
        <dbReference type="ARBA" id="ARBA00022806"/>
    </source>
</evidence>
<dbReference type="PANTHER" id="PTHR47959">
    <property type="entry name" value="ATP-DEPENDENT RNA HELICASE RHLE-RELATED"/>
    <property type="match status" value="1"/>
</dbReference>
<feature type="domain" description="Helicase C-terminal" evidence="7">
    <location>
        <begin position="228"/>
        <end position="378"/>
    </location>
</feature>
<protein>
    <submittedName>
        <fullName evidence="8">Superfamily II DNA/RNA helicase</fullName>
    </submittedName>
</protein>
<dbReference type="Pfam" id="PF00271">
    <property type="entry name" value="Helicase_C"/>
    <property type="match status" value="1"/>
</dbReference>
<dbReference type="GO" id="GO:0003724">
    <property type="term" value="F:RNA helicase activity"/>
    <property type="evidence" value="ECO:0007669"/>
    <property type="project" value="TreeGrafter"/>
</dbReference>
<name>A0A7L4URF6_BALHA</name>
<comment type="similarity">
    <text evidence="5">Belongs to the DEAD box helicase family.</text>
</comment>
<evidence type="ECO:0000256" key="1">
    <source>
        <dbReference type="ARBA" id="ARBA00022741"/>
    </source>
</evidence>
<keyword evidence="3 8" id="KW-0347">Helicase</keyword>
<dbReference type="PANTHER" id="PTHR47959:SF1">
    <property type="entry name" value="ATP-DEPENDENT RNA HELICASE DBPA"/>
    <property type="match status" value="1"/>
</dbReference>
<evidence type="ECO:0000313" key="9">
    <source>
        <dbReference type="Proteomes" id="UP000251835"/>
    </source>
</evidence>
<evidence type="ECO:0000256" key="2">
    <source>
        <dbReference type="ARBA" id="ARBA00022801"/>
    </source>
</evidence>